<keyword evidence="1" id="KW-0472">Membrane</keyword>
<dbReference type="PANTHER" id="PTHR38104:SF1">
    <property type="entry name" value="ANTI-SIGMA-E FACTOR RSEA"/>
    <property type="match status" value="1"/>
</dbReference>
<feature type="transmembrane region" description="Helical" evidence="1">
    <location>
        <begin position="81"/>
        <end position="103"/>
    </location>
</feature>
<dbReference type="Proteomes" id="UP000295707">
    <property type="component" value="Unassembled WGS sequence"/>
</dbReference>
<comment type="caution">
    <text evidence="3">The sequence shown here is derived from an EMBL/GenBank/DDBJ whole genome shotgun (WGS) entry which is preliminary data.</text>
</comment>
<dbReference type="SUPFAM" id="SSF89069">
    <property type="entry name" value="N-terminal, cytoplasmic domain of anti-sigmaE factor RseA"/>
    <property type="match status" value="1"/>
</dbReference>
<dbReference type="OrthoDB" id="5298512at2"/>
<dbReference type="InterPro" id="IPR052383">
    <property type="entry name" value="Anti-sigma-E_RseA-like"/>
</dbReference>
<evidence type="ECO:0000313" key="4">
    <source>
        <dbReference type="Proteomes" id="UP000295707"/>
    </source>
</evidence>
<dbReference type="Pfam" id="PF03872">
    <property type="entry name" value="RseA_N"/>
    <property type="match status" value="1"/>
</dbReference>
<name>A0A4R1HAQ0_9GAMM</name>
<dbReference type="Gene3D" id="1.10.10.880">
    <property type="entry name" value="Anti sigma-E protein RseA, N-terminal domain"/>
    <property type="match status" value="1"/>
</dbReference>
<proteinExistence type="predicted"/>
<gene>
    <name evidence="3" type="ORF">DFR30_0807</name>
</gene>
<evidence type="ECO:0000313" key="3">
    <source>
        <dbReference type="EMBL" id="TCK17573.1"/>
    </source>
</evidence>
<keyword evidence="1" id="KW-0812">Transmembrane</keyword>
<dbReference type="InterPro" id="IPR005572">
    <property type="entry name" value="Anti-sigma_E_RseA_N"/>
</dbReference>
<dbReference type="CDD" id="cd16328">
    <property type="entry name" value="RseA_N"/>
    <property type="match status" value="1"/>
</dbReference>
<feature type="domain" description="Anti sigma-E protein RseA N-terminal" evidence="2">
    <location>
        <begin position="6"/>
        <end position="78"/>
    </location>
</feature>
<dbReference type="AlphaFoldDB" id="A0A4R1HAQ0"/>
<dbReference type="GO" id="GO:0016989">
    <property type="term" value="F:sigma factor antagonist activity"/>
    <property type="evidence" value="ECO:0007669"/>
    <property type="project" value="InterPro"/>
</dbReference>
<sequence>MNDEIREQLSALADDELNELERPLLLGRMQRDSLLRECLGRYQLIGEVMRGAGASAGLGVAKRVQQAMESDTPMKAPHKTYWWKPFAGLAVAASVALVAVLAVTTVRNDDAGEPVVAVTETTPDTTLASEDPQLRWNRIEPQVEKRLSGYLVNHSEYAASRGFQGVMPYARVVSDTHP</sequence>
<reference evidence="3 4" key="1">
    <citation type="submission" date="2019-03" db="EMBL/GenBank/DDBJ databases">
        <title>Genomic Encyclopedia of Type Strains, Phase IV (KMG-IV): sequencing the most valuable type-strain genomes for metagenomic binning, comparative biology and taxonomic classification.</title>
        <authorList>
            <person name="Goeker M."/>
        </authorList>
    </citation>
    <scope>NUCLEOTIDE SEQUENCE [LARGE SCALE GENOMIC DNA]</scope>
    <source>
        <strain evidence="3 4">DSM 19610</strain>
    </source>
</reference>
<dbReference type="PANTHER" id="PTHR38104">
    <property type="match status" value="1"/>
</dbReference>
<protein>
    <submittedName>
        <fullName evidence="3">RseA-like anti sigma(E) protein</fullName>
    </submittedName>
</protein>
<dbReference type="EMBL" id="SMFX01000001">
    <property type="protein sequence ID" value="TCK17573.1"/>
    <property type="molecule type" value="Genomic_DNA"/>
</dbReference>
<accession>A0A4R1HAQ0</accession>
<keyword evidence="4" id="KW-1185">Reference proteome</keyword>
<dbReference type="InterPro" id="IPR036147">
    <property type="entry name" value="Anti-sigma_E_RseA_N_sf"/>
</dbReference>
<evidence type="ECO:0000256" key="1">
    <source>
        <dbReference type="SAM" id="Phobius"/>
    </source>
</evidence>
<keyword evidence="1" id="KW-1133">Transmembrane helix</keyword>
<dbReference type="RefSeq" id="WP_132971439.1">
    <property type="nucleotide sequence ID" value="NZ_SMFX01000001.1"/>
</dbReference>
<organism evidence="3 4">
    <name type="scientific">Thiogranum longum</name>
    <dbReference type="NCBI Taxonomy" id="1537524"/>
    <lineage>
        <taxon>Bacteria</taxon>
        <taxon>Pseudomonadati</taxon>
        <taxon>Pseudomonadota</taxon>
        <taxon>Gammaproteobacteria</taxon>
        <taxon>Chromatiales</taxon>
        <taxon>Ectothiorhodospiraceae</taxon>
        <taxon>Thiogranum</taxon>
    </lineage>
</organism>
<evidence type="ECO:0000259" key="2">
    <source>
        <dbReference type="Pfam" id="PF03872"/>
    </source>
</evidence>